<proteinExistence type="predicted"/>
<dbReference type="EMBL" id="AMCI01005502">
    <property type="protein sequence ID" value="EJW96000.1"/>
    <property type="molecule type" value="Genomic_DNA"/>
</dbReference>
<organism evidence="1">
    <name type="scientific">gut metagenome</name>
    <dbReference type="NCBI Taxonomy" id="749906"/>
    <lineage>
        <taxon>unclassified sequences</taxon>
        <taxon>metagenomes</taxon>
        <taxon>organismal metagenomes</taxon>
    </lineage>
</organism>
<reference evidence="1" key="1">
    <citation type="journal article" date="2012" name="PLoS ONE">
        <title>Gene sets for utilization of primary and secondary nutrition supplies in the distal gut of endangered iberian lynx.</title>
        <authorList>
            <person name="Alcaide M."/>
            <person name="Messina E."/>
            <person name="Richter M."/>
            <person name="Bargiela R."/>
            <person name="Peplies J."/>
            <person name="Huws S.A."/>
            <person name="Newbold C.J."/>
            <person name="Golyshin P.N."/>
            <person name="Simon M.A."/>
            <person name="Lopez G."/>
            <person name="Yakimov M.M."/>
            <person name="Ferrer M."/>
        </authorList>
    </citation>
    <scope>NUCLEOTIDE SEQUENCE</scope>
</reference>
<dbReference type="AlphaFoldDB" id="J9C812"/>
<dbReference type="Pfam" id="PF18937">
    <property type="entry name" value="DUF5685"/>
    <property type="match status" value="1"/>
</dbReference>
<evidence type="ECO:0000313" key="1">
    <source>
        <dbReference type="EMBL" id="EJW96000.1"/>
    </source>
</evidence>
<name>J9C812_9ZZZZ</name>
<sequence>YLLDAYEDVEKDVENGNYNPFSQNYTMKGLKNRCAAF</sequence>
<protein>
    <submittedName>
        <fullName evidence="1">Uncharacterized protein</fullName>
    </submittedName>
</protein>
<dbReference type="InterPro" id="IPR043740">
    <property type="entry name" value="DUF5685"/>
</dbReference>
<comment type="caution">
    <text evidence="1">The sequence shown here is derived from an EMBL/GenBank/DDBJ whole genome shotgun (WGS) entry which is preliminary data.</text>
</comment>
<feature type="non-terminal residue" evidence="1">
    <location>
        <position position="1"/>
    </location>
</feature>
<gene>
    <name evidence="1" type="ORF">EVA_15894</name>
</gene>
<accession>J9C812</accession>